<dbReference type="InterPro" id="IPR056953">
    <property type="entry name" value="CUT_N"/>
</dbReference>
<keyword evidence="3" id="KW-1003">Cell membrane</keyword>
<keyword evidence="6 8" id="KW-1133">Transmembrane helix</keyword>
<keyword evidence="5" id="KW-0732">Signal</keyword>
<dbReference type="Pfam" id="PF25057">
    <property type="entry name" value="CUT_N"/>
    <property type="match status" value="1"/>
</dbReference>
<feature type="transmembrane region" description="Helical" evidence="8">
    <location>
        <begin position="383"/>
        <end position="405"/>
    </location>
</feature>
<reference evidence="10 11" key="1">
    <citation type="submission" date="2013-11" db="EMBL/GenBank/DDBJ databases">
        <title>Draft genome of the bovine lungworm Dictyocaulus viviparus.</title>
        <authorList>
            <person name="Mitreva M."/>
        </authorList>
    </citation>
    <scope>NUCLEOTIDE SEQUENCE [LARGE SCALE GENOMIC DNA]</scope>
    <source>
        <strain evidence="10 11">HannoverDv2000</strain>
    </source>
</reference>
<dbReference type="InterPro" id="IPR001507">
    <property type="entry name" value="ZP_dom"/>
</dbReference>
<evidence type="ECO:0000256" key="7">
    <source>
        <dbReference type="ARBA" id="ARBA00023136"/>
    </source>
</evidence>
<evidence type="ECO:0000256" key="8">
    <source>
        <dbReference type="SAM" id="Phobius"/>
    </source>
</evidence>
<dbReference type="InterPro" id="IPR042235">
    <property type="entry name" value="ZP-C_dom"/>
</dbReference>
<reference evidence="11" key="2">
    <citation type="journal article" date="2016" name="Sci. Rep.">
        <title>Dictyocaulus viviparus genome, variome and transcriptome elucidate lungworm biology and support future intervention.</title>
        <authorList>
            <person name="McNulty S.N."/>
            <person name="Strube C."/>
            <person name="Rosa B.A."/>
            <person name="Martin J.C."/>
            <person name="Tyagi R."/>
            <person name="Choi Y.J."/>
            <person name="Wang Q."/>
            <person name="Hallsworth Pepin K."/>
            <person name="Zhang X."/>
            <person name="Ozersky P."/>
            <person name="Wilson R.K."/>
            <person name="Sternberg P.W."/>
            <person name="Gasser R.B."/>
            <person name="Mitreva M."/>
        </authorList>
    </citation>
    <scope>NUCLEOTIDE SEQUENCE [LARGE SCALE GENOMIC DNA]</scope>
    <source>
        <strain evidence="11">HannoverDv2000</strain>
    </source>
</reference>
<evidence type="ECO:0000313" key="11">
    <source>
        <dbReference type="Proteomes" id="UP000053766"/>
    </source>
</evidence>
<feature type="domain" description="ZP" evidence="9">
    <location>
        <begin position="76"/>
        <end position="328"/>
    </location>
</feature>
<evidence type="ECO:0000256" key="3">
    <source>
        <dbReference type="ARBA" id="ARBA00022475"/>
    </source>
</evidence>
<sequence>MDAIRVVDDRQGMIISSIDDISQTEDVDQKEKVTNEIEDDKDTKLIEETSTTISLHSTVTSTTLHVSEAQHIVQLDCSPAGFKIGINAPPAFDGVAVVRGQENNNECRKEIHAPDDAVNYTVGFVIAKDACGINRMQSIIPAGYNYSLILHLKHYNTLVTDEDRAYILKCFIAKQPDAHNLTADLNVIKGELIIAETISLLSVPPTCFYSIRKDSPDGAVVKNAFVGQTIYHRWECDGGEEANQVYGIHIHSCYASNDITQKFLIVNDRGCSLDSTLLSHPKYDDNHLIAYAKSKTFAFENADSLKFACKLSLCTRDEDGCEGITPPKCDDNSSEHSNRQLIHHNTAIDGALSSALSTKVDVTLNGSPRFQDRILQLLTKERVPILLATLLILFIIGVVILLQYLREDINSTTTCYDPESCSPLSVTDSVQQPLSTSSNSFASIIVDTSPTPSLPSLPLVEVSENPTNQRLANFTVGFDRSRYV</sequence>
<dbReference type="PROSITE" id="PS51034">
    <property type="entry name" value="ZP_2"/>
    <property type="match status" value="1"/>
</dbReference>
<dbReference type="Pfam" id="PF25301">
    <property type="entry name" value="CUT_C"/>
    <property type="match status" value="1"/>
</dbReference>
<keyword evidence="2" id="KW-0193">Cuticle</keyword>
<dbReference type="Proteomes" id="UP000053766">
    <property type="component" value="Unassembled WGS sequence"/>
</dbReference>
<keyword evidence="11" id="KW-1185">Reference proteome</keyword>
<proteinExistence type="predicted"/>
<accession>A0A0D8YAS9</accession>
<dbReference type="GO" id="GO:0042302">
    <property type="term" value="F:structural constituent of cuticle"/>
    <property type="evidence" value="ECO:0007669"/>
    <property type="project" value="UniProtKB-KW"/>
</dbReference>
<dbReference type="PANTHER" id="PTHR22907:SF40">
    <property type="entry name" value="TRANSMEMBRANE PROTEIN-RELATED"/>
    <property type="match status" value="1"/>
</dbReference>
<comment type="subcellular location">
    <subcellularLocation>
        <location evidence="1">Cell membrane</location>
        <topology evidence="1">Single-pass type I membrane protein</topology>
    </subcellularLocation>
</comment>
<gene>
    <name evidence="10" type="ORF">DICVIV_00627</name>
</gene>
<evidence type="ECO:0000256" key="2">
    <source>
        <dbReference type="ARBA" id="ARBA00022460"/>
    </source>
</evidence>
<dbReference type="GO" id="GO:0005886">
    <property type="term" value="C:plasma membrane"/>
    <property type="evidence" value="ECO:0007669"/>
    <property type="project" value="UniProtKB-SubCell"/>
</dbReference>
<name>A0A0D8YAS9_DICVI</name>
<dbReference type="InterPro" id="IPR051962">
    <property type="entry name" value="Cuticlin"/>
</dbReference>
<dbReference type="PANTHER" id="PTHR22907">
    <property type="entry name" value="GH04558P"/>
    <property type="match status" value="1"/>
</dbReference>
<evidence type="ECO:0000259" key="9">
    <source>
        <dbReference type="PROSITE" id="PS51034"/>
    </source>
</evidence>
<dbReference type="SMART" id="SM00241">
    <property type="entry name" value="ZP"/>
    <property type="match status" value="1"/>
</dbReference>
<dbReference type="STRING" id="29172.A0A0D8YAS9"/>
<evidence type="ECO:0000256" key="6">
    <source>
        <dbReference type="ARBA" id="ARBA00022989"/>
    </source>
</evidence>
<keyword evidence="4 8" id="KW-0812">Transmembrane</keyword>
<evidence type="ECO:0000313" key="10">
    <source>
        <dbReference type="EMBL" id="KJH53129.1"/>
    </source>
</evidence>
<dbReference type="OrthoDB" id="10256829at2759"/>
<organism evidence="10 11">
    <name type="scientific">Dictyocaulus viviparus</name>
    <name type="common">Bovine lungworm</name>
    <dbReference type="NCBI Taxonomy" id="29172"/>
    <lineage>
        <taxon>Eukaryota</taxon>
        <taxon>Metazoa</taxon>
        <taxon>Ecdysozoa</taxon>
        <taxon>Nematoda</taxon>
        <taxon>Chromadorea</taxon>
        <taxon>Rhabditida</taxon>
        <taxon>Rhabditina</taxon>
        <taxon>Rhabditomorpha</taxon>
        <taxon>Strongyloidea</taxon>
        <taxon>Metastrongylidae</taxon>
        <taxon>Dictyocaulus</taxon>
    </lineage>
</organism>
<dbReference type="InterPro" id="IPR057475">
    <property type="entry name" value="CUT_C"/>
</dbReference>
<evidence type="ECO:0000256" key="1">
    <source>
        <dbReference type="ARBA" id="ARBA00004251"/>
    </source>
</evidence>
<evidence type="ECO:0000256" key="5">
    <source>
        <dbReference type="ARBA" id="ARBA00022729"/>
    </source>
</evidence>
<dbReference type="Gene3D" id="2.60.40.4100">
    <property type="entry name" value="Zona pellucida, ZP-C domain"/>
    <property type="match status" value="1"/>
</dbReference>
<keyword evidence="7 8" id="KW-0472">Membrane</keyword>
<protein>
    <submittedName>
        <fullName evidence="10">Zona pellucida-like domain protein</fullName>
    </submittedName>
</protein>
<dbReference type="AlphaFoldDB" id="A0A0D8YAS9"/>
<dbReference type="EMBL" id="KN716155">
    <property type="protein sequence ID" value="KJH53129.1"/>
    <property type="molecule type" value="Genomic_DNA"/>
</dbReference>
<evidence type="ECO:0000256" key="4">
    <source>
        <dbReference type="ARBA" id="ARBA00022692"/>
    </source>
</evidence>